<dbReference type="Proteomes" id="UP000176639">
    <property type="component" value="Unassembled WGS sequence"/>
</dbReference>
<dbReference type="EMBL" id="MEYI01000022">
    <property type="protein sequence ID" value="OGD23940.1"/>
    <property type="molecule type" value="Genomic_DNA"/>
</dbReference>
<dbReference type="InterPro" id="IPR012902">
    <property type="entry name" value="N_methyl_site"/>
</dbReference>
<feature type="transmembrane region" description="Helical" evidence="1">
    <location>
        <begin position="21"/>
        <end position="46"/>
    </location>
</feature>
<keyword evidence="1" id="KW-0812">Transmembrane</keyword>
<reference evidence="2 3" key="1">
    <citation type="journal article" date="2016" name="Nat. Commun.">
        <title>Thousands of microbial genomes shed light on interconnected biogeochemical processes in an aquifer system.</title>
        <authorList>
            <person name="Anantharaman K."/>
            <person name="Brown C.T."/>
            <person name="Hug L.A."/>
            <person name="Sharon I."/>
            <person name="Castelle C.J."/>
            <person name="Probst A.J."/>
            <person name="Thomas B.C."/>
            <person name="Singh A."/>
            <person name="Wilkins M.J."/>
            <person name="Karaoz U."/>
            <person name="Brodie E.L."/>
            <person name="Williams K.H."/>
            <person name="Hubbard S.S."/>
            <person name="Banfield J.F."/>
        </authorList>
    </citation>
    <scope>NUCLEOTIDE SEQUENCE [LARGE SCALE GENOMIC DNA]</scope>
</reference>
<evidence type="ECO:0008006" key="4">
    <source>
        <dbReference type="Google" id="ProtNLM"/>
    </source>
</evidence>
<dbReference type="PROSITE" id="PS00409">
    <property type="entry name" value="PROKAR_NTER_METHYL"/>
    <property type="match status" value="1"/>
</dbReference>
<organism evidence="2 3">
    <name type="scientific">Candidatus Azambacteria bacterium RBG_16_47_10</name>
    <dbReference type="NCBI Taxonomy" id="1797292"/>
    <lineage>
        <taxon>Bacteria</taxon>
        <taxon>Candidatus Azamiibacteriota</taxon>
    </lineage>
</organism>
<sequence length="187" mass="20193">MQKTINFFIFFLKTKSHKLKASAGFTLIELLVAVAVLGLVSSFVFASVGKKQQDATRATQKLALDIRTAQNNSLAPTNLPVCIYGVKIKSPISYVIYKEDDCAAGKAYEDPDSFPPTPSEDIETVTLESGVTISNFSGQDIAFEAPEPITYLNGVTGTGVQPLTISLQGQSGTKNIVINRFGRIDIQ</sequence>
<evidence type="ECO:0000313" key="2">
    <source>
        <dbReference type="EMBL" id="OGD23940.1"/>
    </source>
</evidence>
<keyword evidence="1" id="KW-0472">Membrane</keyword>
<gene>
    <name evidence="2" type="ORF">A2Z10_02335</name>
</gene>
<dbReference type="Pfam" id="PF07963">
    <property type="entry name" value="N_methyl"/>
    <property type="match status" value="1"/>
</dbReference>
<comment type="caution">
    <text evidence="2">The sequence shown here is derived from an EMBL/GenBank/DDBJ whole genome shotgun (WGS) entry which is preliminary data.</text>
</comment>
<evidence type="ECO:0000313" key="3">
    <source>
        <dbReference type="Proteomes" id="UP000176639"/>
    </source>
</evidence>
<name>A0A1F5AZX6_9BACT</name>
<dbReference type="AlphaFoldDB" id="A0A1F5AZX6"/>
<evidence type="ECO:0000256" key="1">
    <source>
        <dbReference type="SAM" id="Phobius"/>
    </source>
</evidence>
<keyword evidence="1" id="KW-1133">Transmembrane helix</keyword>
<dbReference type="NCBIfam" id="TIGR02532">
    <property type="entry name" value="IV_pilin_GFxxxE"/>
    <property type="match status" value="1"/>
</dbReference>
<protein>
    <recommendedName>
        <fullName evidence="4">General secretion pathway GspH domain-containing protein</fullName>
    </recommendedName>
</protein>
<dbReference type="SUPFAM" id="SSF54523">
    <property type="entry name" value="Pili subunits"/>
    <property type="match status" value="1"/>
</dbReference>
<dbReference type="Gene3D" id="3.30.700.10">
    <property type="entry name" value="Glycoprotein, Type 4 Pilin"/>
    <property type="match status" value="1"/>
</dbReference>
<proteinExistence type="predicted"/>
<dbReference type="InterPro" id="IPR045584">
    <property type="entry name" value="Pilin-like"/>
</dbReference>
<accession>A0A1F5AZX6</accession>